<dbReference type="GO" id="GO:0006270">
    <property type="term" value="P:DNA replication initiation"/>
    <property type="evidence" value="ECO:0007669"/>
    <property type="project" value="TreeGrafter"/>
</dbReference>
<dbReference type="SUPFAM" id="SSF52540">
    <property type="entry name" value="P-loop containing nucleoside triphosphate hydrolases"/>
    <property type="match status" value="1"/>
</dbReference>
<name>A0AAE3HKB7_9GAMM</name>
<dbReference type="InterPro" id="IPR013317">
    <property type="entry name" value="DnaA_dom"/>
</dbReference>
<evidence type="ECO:0000313" key="3">
    <source>
        <dbReference type="EMBL" id="MCS3903891.1"/>
    </source>
</evidence>
<dbReference type="AlphaFoldDB" id="A0AAE3HKB7"/>
<dbReference type="PANTHER" id="PTHR30050:SF5">
    <property type="entry name" value="DNAA REGULATORY INACTIVATOR HDA"/>
    <property type="match status" value="1"/>
</dbReference>
<evidence type="ECO:0000259" key="2">
    <source>
        <dbReference type="Pfam" id="PF22688"/>
    </source>
</evidence>
<gene>
    <name evidence="3" type="ORF">J2T55_001923</name>
</gene>
<organism evidence="3 4">
    <name type="scientific">Methylohalomonas lacus</name>
    <dbReference type="NCBI Taxonomy" id="398773"/>
    <lineage>
        <taxon>Bacteria</taxon>
        <taxon>Pseudomonadati</taxon>
        <taxon>Pseudomonadota</taxon>
        <taxon>Gammaproteobacteria</taxon>
        <taxon>Methylohalomonadales</taxon>
        <taxon>Methylohalomonadaceae</taxon>
        <taxon>Methylohalomonas</taxon>
    </lineage>
</organism>
<dbReference type="RefSeq" id="WP_259055866.1">
    <property type="nucleotide sequence ID" value="NZ_JANUCT010000013.1"/>
</dbReference>
<dbReference type="InterPro" id="IPR055199">
    <property type="entry name" value="Hda_lid"/>
</dbReference>
<dbReference type="PANTHER" id="PTHR30050">
    <property type="entry name" value="CHROMOSOMAL REPLICATION INITIATOR PROTEIN DNAA"/>
    <property type="match status" value="1"/>
</dbReference>
<dbReference type="Gene3D" id="1.10.8.60">
    <property type="match status" value="1"/>
</dbReference>
<dbReference type="Gene3D" id="3.40.50.300">
    <property type="entry name" value="P-loop containing nucleotide triphosphate hydrolases"/>
    <property type="match status" value="1"/>
</dbReference>
<protein>
    <submittedName>
        <fullName evidence="3">DnaA family protein</fullName>
    </submittedName>
</protein>
<proteinExistence type="predicted"/>
<dbReference type="Pfam" id="PF00308">
    <property type="entry name" value="Bac_DnaA"/>
    <property type="match status" value="1"/>
</dbReference>
<feature type="domain" description="Chromosomal replication initiator protein DnaA ATPAse" evidence="1">
    <location>
        <begin position="16"/>
        <end position="159"/>
    </location>
</feature>
<keyword evidence="4" id="KW-1185">Reference proteome</keyword>
<dbReference type="Pfam" id="PF22688">
    <property type="entry name" value="Hda_lid"/>
    <property type="match status" value="1"/>
</dbReference>
<dbReference type="GO" id="GO:0032297">
    <property type="term" value="P:negative regulation of DNA-templated DNA replication initiation"/>
    <property type="evidence" value="ECO:0007669"/>
    <property type="project" value="InterPro"/>
</dbReference>
<dbReference type="Proteomes" id="UP001204445">
    <property type="component" value="Unassembled WGS sequence"/>
</dbReference>
<dbReference type="InterPro" id="IPR027417">
    <property type="entry name" value="P-loop_NTPase"/>
</dbReference>
<comment type="caution">
    <text evidence="3">The sequence shown here is derived from an EMBL/GenBank/DDBJ whole genome shotgun (WGS) entry which is preliminary data.</text>
</comment>
<dbReference type="NCBIfam" id="TIGR03420">
    <property type="entry name" value="DnaA_homol_Hda"/>
    <property type="match status" value="1"/>
</dbReference>
<evidence type="ECO:0000259" key="1">
    <source>
        <dbReference type="Pfam" id="PF00308"/>
    </source>
</evidence>
<dbReference type="EMBL" id="JANUCT010000013">
    <property type="protein sequence ID" value="MCS3903891.1"/>
    <property type="molecule type" value="Genomic_DNA"/>
</dbReference>
<reference evidence="3" key="1">
    <citation type="submission" date="2022-08" db="EMBL/GenBank/DDBJ databases">
        <title>Genomic Encyclopedia of Type Strains, Phase III (KMG-III): the genomes of soil and plant-associated and newly described type strains.</title>
        <authorList>
            <person name="Whitman W."/>
        </authorList>
    </citation>
    <scope>NUCLEOTIDE SEQUENCE</scope>
    <source>
        <strain evidence="3">HMT 1</strain>
    </source>
</reference>
<feature type="domain" description="Hda lid" evidence="2">
    <location>
        <begin position="168"/>
        <end position="232"/>
    </location>
</feature>
<accession>A0AAE3HKB7</accession>
<evidence type="ECO:0000313" key="4">
    <source>
        <dbReference type="Proteomes" id="UP001204445"/>
    </source>
</evidence>
<dbReference type="InterPro" id="IPR017788">
    <property type="entry name" value="Hda"/>
</dbReference>
<sequence length="243" mass="26194">MNAPAGLQQLPLAFTLNERLDFNLFVAGDNAAVCGRLQELAAEGRGQVYLWGAPGSGRSHLLQATCQLAGQHQLRAAYVPLAQFAAHGPGLLEGLEGLDLVALDDLQTVAGQDDWEQALFGLYNSLRDAGRAFVAAADSSPRGLALELADLRSRLGWGEVFHLQPLADDDKREALVRRASARGIELPDEVAVYLLRRTVRDMAGLMAWLDHLDQAQLAAQRRLSIPFVKSLLQESAPPGPGAD</sequence>